<dbReference type="RefSeq" id="WP_150881575.1">
    <property type="nucleotide sequence ID" value="NZ_VTWS01000013.1"/>
</dbReference>
<comment type="caution">
    <text evidence="1">The sequence shown here is derived from an EMBL/GenBank/DDBJ whole genome shotgun (WGS) entry which is preliminary data.</text>
</comment>
<gene>
    <name evidence="1" type="ORF">F0P93_30495</name>
</gene>
<reference evidence="1 2" key="1">
    <citation type="submission" date="2019-09" db="EMBL/GenBank/DDBJ databases">
        <title>Genome Sequence of Larkinella sp MA1.</title>
        <authorList>
            <person name="Srinivasan S."/>
        </authorList>
    </citation>
    <scope>NUCLEOTIDE SEQUENCE [LARGE SCALE GENOMIC DNA]</scope>
    <source>
        <strain evidence="1 2">MA1</strain>
    </source>
</reference>
<evidence type="ECO:0000313" key="2">
    <source>
        <dbReference type="Proteomes" id="UP000326344"/>
    </source>
</evidence>
<evidence type="ECO:0000313" key="1">
    <source>
        <dbReference type="EMBL" id="KAA9341167.1"/>
    </source>
</evidence>
<dbReference type="Proteomes" id="UP000326344">
    <property type="component" value="Unassembled WGS sequence"/>
</dbReference>
<dbReference type="EMBL" id="VTWS01000013">
    <property type="protein sequence ID" value="KAA9341167.1"/>
    <property type="molecule type" value="Genomic_DNA"/>
</dbReference>
<protein>
    <submittedName>
        <fullName evidence="1">Uncharacterized protein</fullName>
    </submittedName>
</protein>
<name>A0A5N1J7L1_9BACT</name>
<sequence>MMEIKAVDLELFTVLNRIITNLEDPENQYMVSANYYDHQTPDRFGERWYIAQIWISQESASNVILTDEGLVCDVHLNRHDLSQTSKILLPYDQIWNIQQLTGSVEYHPRLYYRGDKLNLKRPSDDE</sequence>
<proteinExistence type="predicted"/>
<dbReference type="AlphaFoldDB" id="A0A5N1J7L1"/>
<accession>A0A5N1J7L1</accession>
<organism evidence="1 2">
    <name type="scientific">Larkinella humicola</name>
    <dbReference type="NCBI Taxonomy" id="2607654"/>
    <lineage>
        <taxon>Bacteria</taxon>
        <taxon>Pseudomonadati</taxon>
        <taxon>Bacteroidota</taxon>
        <taxon>Cytophagia</taxon>
        <taxon>Cytophagales</taxon>
        <taxon>Spirosomataceae</taxon>
        <taxon>Larkinella</taxon>
    </lineage>
</organism>
<keyword evidence="2" id="KW-1185">Reference proteome</keyword>